<comment type="caution">
    <text evidence="4">The sequence shown here is derived from an EMBL/GenBank/DDBJ whole genome shotgun (WGS) entry which is preliminary data.</text>
</comment>
<keyword evidence="4" id="KW-0378">Hydrolase</keyword>
<dbReference type="OrthoDB" id="85718at2"/>
<dbReference type="Pfam" id="PF25302">
    <property type="entry name" value="NADase_transloc"/>
    <property type="match status" value="1"/>
</dbReference>
<dbReference type="PATRIC" id="fig|1121338.3.peg.1008"/>
<accession>A0A151B4Z8</accession>
<evidence type="ECO:0000256" key="1">
    <source>
        <dbReference type="SAM" id="MobiDB-lite"/>
    </source>
</evidence>
<dbReference type="Gene3D" id="2.60.120.260">
    <property type="entry name" value="Galactose-binding domain-like"/>
    <property type="match status" value="1"/>
</dbReference>
<dbReference type="STRING" id="1121338.CLTEP_09780"/>
<dbReference type="SUPFAM" id="SSF49785">
    <property type="entry name" value="Galactose-binding domain-like"/>
    <property type="match status" value="1"/>
</dbReference>
<dbReference type="AlphaFoldDB" id="A0A151B4Z8"/>
<evidence type="ECO:0000313" key="4">
    <source>
        <dbReference type="EMBL" id="KYH34985.1"/>
    </source>
</evidence>
<evidence type="ECO:0000313" key="5">
    <source>
        <dbReference type="Proteomes" id="UP000075531"/>
    </source>
</evidence>
<dbReference type="Proteomes" id="UP000075531">
    <property type="component" value="Unassembled WGS sequence"/>
</dbReference>
<dbReference type="GO" id="GO:0016787">
    <property type="term" value="F:hydrolase activity"/>
    <property type="evidence" value="ECO:0007669"/>
    <property type="project" value="UniProtKB-KW"/>
</dbReference>
<dbReference type="InterPro" id="IPR008979">
    <property type="entry name" value="Galactose-bd-like_sf"/>
</dbReference>
<organism evidence="4 5">
    <name type="scientific">Clostridium tepidiprofundi DSM 19306</name>
    <dbReference type="NCBI Taxonomy" id="1121338"/>
    <lineage>
        <taxon>Bacteria</taxon>
        <taxon>Bacillati</taxon>
        <taxon>Bacillota</taxon>
        <taxon>Clostridia</taxon>
        <taxon>Eubacteriales</taxon>
        <taxon>Clostridiaceae</taxon>
        <taxon>Clostridium</taxon>
    </lineage>
</organism>
<evidence type="ECO:0000259" key="3">
    <source>
        <dbReference type="Pfam" id="PF25302"/>
    </source>
</evidence>
<feature type="chain" id="PRO_5007577961" evidence="2">
    <location>
        <begin position="27"/>
        <end position="746"/>
    </location>
</feature>
<dbReference type="EMBL" id="LTBA01000007">
    <property type="protein sequence ID" value="KYH34985.1"/>
    <property type="molecule type" value="Genomic_DNA"/>
</dbReference>
<keyword evidence="2" id="KW-0732">Signal</keyword>
<name>A0A151B4Z8_9CLOT</name>
<feature type="region of interest" description="Disordered" evidence="1">
    <location>
        <begin position="509"/>
        <end position="531"/>
    </location>
</feature>
<proteinExistence type="predicted"/>
<dbReference type="RefSeq" id="WP_066823404.1">
    <property type="nucleotide sequence ID" value="NZ_LTBA01000007.1"/>
</dbReference>
<evidence type="ECO:0000256" key="2">
    <source>
        <dbReference type="SAM" id="SignalP"/>
    </source>
</evidence>
<feature type="signal peptide" evidence="2">
    <location>
        <begin position="1"/>
        <end position="26"/>
    </location>
</feature>
<dbReference type="NCBIfam" id="NF047619">
    <property type="entry name" value="NADase_discoid"/>
    <property type="match status" value="1"/>
</dbReference>
<keyword evidence="5" id="KW-1185">Reference proteome</keyword>
<reference evidence="4 5" key="1">
    <citation type="submission" date="2016-02" db="EMBL/GenBank/DDBJ databases">
        <title>Genome sequence of Clostridium tepidiprofundi DSM 19306.</title>
        <authorList>
            <person name="Poehlein A."/>
            <person name="Daniel R."/>
        </authorList>
    </citation>
    <scope>NUCLEOTIDE SEQUENCE [LARGE SCALE GENOMIC DNA]</scope>
    <source>
        <strain evidence="4 5">DSM 19306</strain>
    </source>
</reference>
<sequence length="746" mass="85867">MKKILSPICIGILLMSLLGVCTKTNAISETQYNIKNSKCEIAEGSNQDLENQISRNEFGEKEIKEFLLKADSWIDDWNNYSFKITNKPIGLIYKTYFINEIDISQIKKRKEFKKLNEKLKKYYSDNVIKGELRRLGIICIDGEPGKIMGLPTGEINRVIPNSKIKLLINEKNRKVVSVQKMDVDLNIFETKYELCKNEEGNWIITNEEDIINDDVVEKCISPKWSNITASSSLEGYSPELIVDNNIKTAWVEGKEKDGVGEWIQLTSNNEFEISSISIENGYKKSSDLYLKNNRVKKARLEFSNGETKIVTFEDTNGFIPPIRFDKIVKTKYIKLTILEVYKGTKYSDTCISEMLFFNQPKKETIKEQESPLKLEMEVYKLNMQKTLSDNEIKLMINYLGKINWEKYNKIEKEYGVAGFDTAPLLLRYNNYTSKELLYIYKAFKHSDGASAEDFGVLLYKLHKKYPKESMSLYTTNSQYKETIDMLVKYYSDMNSSNLSQVHNANSNKIIDNSSNNNISEDNDTNNKNNTASNSSEMYKMLLYTEAANENSSIKIEYPRFSGNGFDALNKLIYDKVKSFAKIDTSLFPSDTGLTINYQSAVTLQNSKIISIVFWGSIDIKGSAHPFNKLIPLNIDLQSMKEITLKDLYTTNADFKKTFFDKAFFPTNPMTSYDKANFAKMLKLQSSKYQTIDPFSMPDNVSFFLKPDGIVLSMPAIHATGSDHFEAELKYNDIQQFYMLKQNYWEN</sequence>
<feature type="domain" description="NAD glycohydrolase translocation F5/8 type C" evidence="3">
    <location>
        <begin position="227"/>
        <end position="356"/>
    </location>
</feature>
<gene>
    <name evidence="4" type="ORF">CLTEP_09780</name>
</gene>
<dbReference type="InterPro" id="IPR057561">
    <property type="entry name" value="NADase_transloc"/>
</dbReference>
<protein>
    <submittedName>
        <fullName evidence="4">Nicotine adenine dinucleotide glycohydrolase (NADase)</fullName>
    </submittedName>
</protein>